<dbReference type="Gene3D" id="1.20.120.1750">
    <property type="match status" value="1"/>
</dbReference>
<evidence type="ECO:0000256" key="4">
    <source>
        <dbReference type="ARBA" id="ARBA00022771"/>
    </source>
</evidence>
<keyword evidence="1" id="KW-0808">Transferase</keyword>
<evidence type="ECO:0000256" key="1">
    <source>
        <dbReference type="ARBA" id="ARBA00022679"/>
    </source>
</evidence>
<evidence type="ECO:0000256" key="7">
    <source>
        <dbReference type="PROSITE-ProRule" id="PRU00175"/>
    </source>
</evidence>
<feature type="domain" description="RING-type" evidence="8">
    <location>
        <begin position="176"/>
        <end position="216"/>
    </location>
</feature>
<evidence type="ECO:0000259" key="8">
    <source>
        <dbReference type="PROSITE" id="PS50089"/>
    </source>
</evidence>
<dbReference type="InterPro" id="IPR044066">
    <property type="entry name" value="TRIAD_supradom"/>
</dbReference>
<dbReference type="GO" id="GO:0008270">
    <property type="term" value="F:zinc ion binding"/>
    <property type="evidence" value="ECO:0007669"/>
    <property type="project" value="UniProtKB-KW"/>
</dbReference>
<keyword evidence="4 7" id="KW-0863">Zinc-finger</keyword>
<dbReference type="InterPro" id="IPR031127">
    <property type="entry name" value="E3_UB_ligase_RBR"/>
</dbReference>
<dbReference type="GO" id="GO:0004842">
    <property type="term" value="F:ubiquitin-protein transferase activity"/>
    <property type="evidence" value="ECO:0007669"/>
    <property type="project" value="InterPro"/>
</dbReference>
<dbReference type="SUPFAM" id="SSF57850">
    <property type="entry name" value="RING/U-box"/>
    <property type="match status" value="1"/>
</dbReference>
<keyword evidence="11" id="KW-1185">Reference proteome</keyword>
<evidence type="ECO:0000256" key="2">
    <source>
        <dbReference type="ARBA" id="ARBA00022723"/>
    </source>
</evidence>
<evidence type="ECO:0000256" key="5">
    <source>
        <dbReference type="ARBA" id="ARBA00022786"/>
    </source>
</evidence>
<dbReference type="PROSITE" id="PS00518">
    <property type="entry name" value="ZF_RING_1"/>
    <property type="match status" value="1"/>
</dbReference>
<dbReference type="AlphaFoldDB" id="A0A5N6ILR1"/>
<dbReference type="PROSITE" id="PS51873">
    <property type="entry name" value="TRIAD"/>
    <property type="match status" value="1"/>
</dbReference>
<gene>
    <name evidence="10" type="ORF">BDV30DRAFT_231827</name>
</gene>
<feature type="domain" description="RING-type" evidence="9">
    <location>
        <begin position="172"/>
        <end position="319"/>
    </location>
</feature>
<evidence type="ECO:0000313" key="10">
    <source>
        <dbReference type="EMBL" id="KAB8267157.1"/>
    </source>
</evidence>
<protein>
    <submittedName>
        <fullName evidence="10">IBR finger domain protein</fullName>
    </submittedName>
</protein>
<dbReference type="PROSITE" id="PS50089">
    <property type="entry name" value="ZF_RING_2"/>
    <property type="match status" value="1"/>
</dbReference>
<organism evidence="10 11">
    <name type="scientific">Aspergillus minisclerotigenes</name>
    <dbReference type="NCBI Taxonomy" id="656917"/>
    <lineage>
        <taxon>Eukaryota</taxon>
        <taxon>Fungi</taxon>
        <taxon>Dikarya</taxon>
        <taxon>Ascomycota</taxon>
        <taxon>Pezizomycotina</taxon>
        <taxon>Eurotiomycetes</taxon>
        <taxon>Eurotiomycetidae</taxon>
        <taxon>Eurotiales</taxon>
        <taxon>Aspergillaceae</taxon>
        <taxon>Aspergillus</taxon>
        <taxon>Aspergillus subgen. Circumdati</taxon>
    </lineage>
</organism>
<keyword evidence="5" id="KW-0833">Ubl conjugation pathway</keyword>
<dbReference type="InterPro" id="IPR017907">
    <property type="entry name" value="Znf_RING_CS"/>
</dbReference>
<dbReference type="GO" id="GO:0016567">
    <property type="term" value="P:protein ubiquitination"/>
    <property type="evidence" value="ECO:0007669"/>
    <property type="project" value="InterPro"/>
</dbReference>
<keyword evidence="3" id="KW-0677">Repeat</keyword>
<evidence type="ECO:0000256" key="6">
    <source>
        <dbReference type="ARBA" id="ARBA00022833"/>
    </source>
</evidence>
<keyword evidence="6" id="KW-0862">Zinc</keyword>
<dbReference type="CDD" id="cd22584">
    <property type="entry name" value="Rcat_RBR_unk"/>
    <property type="match status" value="1"/>
</dbReference>
<evidence type="ECO:0000313" key="11">
    <source>
        <dbReference type="Proteomes" id="UP000326289"/>
    </source>
</evidence>
<sequence length="446" mass="51153">MACLLEPEVDQSTADLIVQLQLEDAGCYFESSKGKTREPTDEELAFQLQNEELESVSQFLLDRRMAMSFVAAVQADGNILDDSILEEENSVKDRNIARRWTEDGCSLAPGDHQAHAEESTTLDDETLDKLQILYMSGLEGYKDNHGVRTVREETGQAESSAWAAQRGRQTIPLHRCVACRDEVEFVNIARVPCRHEYCRSCLEDLFNASMTDETYCYVPECSTSINTSHIEGEVATCPNCSRTTCTSCKGRAHIGDCPNDGVMQHLLALAQENRWQRCHSCWRLVEMVHGCNHMTCRCGAQLCYNCGERWKSCSCKQWDKHRLLTRAYQIIDREANPPAWPQQVLDPEHLPETYETQEEEPRAAAAAEIPAFIEERPAPRAQTERDLLVAQTIQELRENHECTHDRWKFIRGPHGCEECYHRLPEYIFECRQCRLQACNRCRRNRL</sequence>
<dbReference type="InterPro" id="IPR001841">
    <property type="entry name" value="Znf_RING"/>
</dbReference>
<keyword evidence="2" id="KW-0479">Metal-binding</keyword>
<dbReference type="EMBL" id="ML732914">
    <property type="protein sequence ID" value="KAB8267157.1"/>
    <property type="molecule type" value="Genomic_DNA"/>
</dbReference>
<accession>A0A5N6ILR1</accession>
<proteinExistence type="predicted"/>
<dbReference type="Proteomes" id="UP000326289">
    <property type="component" value="Unassembled WGS sequence"/>
</dbReference>
<evidence type="ECO:0000256" key="3">
    <source>
        <dbReference type="ARBA" id="ARBA00022737"/>
    </source>
</evidence>
<name>A0A5N6ILR1_9EURO</name>
<evidence type="ECO:0000259" key="9">
    <source>
        <dbReference type="PROSITE" id="PS51873"/>
    </source>
</evidence>
<reference evidence="10 11" key="1">
    <citation type="submission" date="2019-04" db="EMBL/GenBank/DDBJ databases">
        <title>Fungal friends and foes A comparative genomics study of 23 Aspergillus species from section Flavi.</title>
        <authorList>
            <consortium name="DOE Joint Genome Institute"/>
            <person name="Kjaerbolling I."/>
            <person name="Vesth T.C."/>
            <person name="Frisvad J.C."/>
            <person name="Nybo J.L."/>
            <person name="Theobald S."/>
            <person name="Kildgaard S."/>
            <person name="Petersen T.I."/>
            <person name="Kuo A."/>
            <person name="Sato A."/>
            <person name="Lyhne E.K."/>
            <person name="Kogle M.E."/>
            <person name="Wiebenga A."/>
            <person name="Kun R.S."/>
            <person name="Lubbers R.J."/>
            <person name="Makela M.R."/>
            <person name="Barry K."/>
            <person name="Chovatia M."/>
            <person name="Clum A."/>
            <person name="Daum C."/>
            <person name="Haridas S."/>
            <person name="He G."/>
            <person name="LaButti K."/>
            <person name="Lipzen A."/>
            <person name="Mondo S."/>
            <person name="Pangilinan J."/>
            <person name="Riley R."/>
            <person name="Salamov A."/>
            <person name="Simmons B.A."/>
            <person name="Magnuson J.K."/>
            <person name="Henrissat B."/>
            <person name="Mortensen U.H."/>
            <person name="Larsen T.O."/>
            <person name="De vries R.P."/>
            <person name="Grigoriev I.V."/>
            <person name="Machida M."/>
            <person name="Baker S.E."/>
            <person name="Andersen M.R."/>
        </authorList>
    </citation>
    <scope>NUCLEOTIDE SEQUENCE [LARGE SCALE GENOMIC DNA]</scope>
    <source>
        <strain evidence="10 11">CBS 117635</strain>
    </source>
</reference>
<dbReference type="PANTHER" id="PTHR11685">
    <property type="entry name" value="RBR FAMILY RING FINGER AND IBR DOMAIN-CONTAINING"/>
    <property type="match status" value="1"/>
</dbReference>